<evidence type="ECO:0000313" key="2">
    <source>
        <dbReference type="Proteomes" id="UP000292274"/>
    </source>
</evidence>
<dbReference type="AlphaFoldDB" id="A0A4R0GU24"/>
<keyword evidence="2" id="KW-1185">Reference proteome</keyword>
<reference evidence="1 2" key="1">
    <citation type="submission" date="2019-02" db="EMBL/GenBank/DDBJ databases">
        <title>Jishengella sp. nov., isolated from a root of Zingiber montanum.</title>
        <authorList>
            <person name="Kuncharoen N."/>
            <person name="Kudo T."/>
            <person name="Masahiro Y."/>
            <person name="Ohkuma M."/>
            <person name="Tanasupawat S."/>
        </authorList>
    </citation>
    <scope>NUCLEOTIDE SEQUENCE [LARGE SCALE GENOMIC DNA]</scope>
    <source>
        <strain evidence="1 2">PLAI 1-1</strain>
    </source>
</reference>
<proteinExistence type="predicted"/>
<sequence>MSIGEVKAALAQAHQSLDQAGATVEGVGTDLDEVSALVLATLHDSQRAEAAQARKAIADAIREVKLTLRVIAAAADNGSAYRDVLG</sequence>
<dbReference type="RefSeq" id="WP_131300311.1">
    <property type="nucleotide sequence ID" value="NZ_SJJR01000001.1"/>
</dbReference>
<dbReference type="Proteomes" id="UP000292274">
    <property type="component" value="Unassembled WGS sequence"/>
</dbReference>
<dbReference type="EMBL" id="SJJR01000001">
    <property type="protein sequence ID" value="TCC00588.1"/>
    <property type="molecule type" value="Genomic_DNA"/>
</dbReference>
<gene>
    <name evidence="1" type="ORF">E0H26_02600</name>
</gene>
<dbReference type="OrthoDB" id="3394222at2"/>
<accession>A0A4R0GU24</accession>
<comment type="caution">
    <text evidence="1">The sequence shown here is derived from an EMBL/GenBank/DDBJ whole genome shotgun (WGS) entry which is preliminary data.</text>
</comment>
<name>A0A4R0GU24_9ACTN</name>
<evidence type="ECO:0000313" key="1">
    <source>
        <dbReference type="EMBL" id="TCC00588.1"/>
    </source>
</evidence>
<protein>
    <submittedName>
        <fullName evidence="1">Uncharacterized protein</fullName>
    </submittedName>
</protein>
<organism evidence="1 2">
    <name type="scientific">Micromonospora zingiberis</name>
    <dbReference type="NCBI Taxonomy" id="2053011"/>
    <lineage>
        <taxon>Bacteria</taxon>
        <taxon>Bacillati</taxon>
        <taxon>Actinomycetota</taxon>
        <taxon>Actinomycetes</taxon>
        <taxon>Micromonosporales</taxon>
        <taxon>Micromonosporaceae</taxon>
        <taxon>Micromonospora</taxon>
    </lineage>
</organism>